<evidence type="ECO:0000313" key="7">
    <source>
        <dbReference type="EMBL" id="ORY07683.1"/>
    </source>
</evidence>
<name>A0A1Y1ZBI7_9PLEO</name>
<dbReference type="Proteomes" id="UP000193144">
    <property type="component" value="Unassembled WGS sequence"/>
</dbReference>
<dbReference type="Pfam" id="PF02913">
    <property type="entry name" value="FAD-oxidase_C"/>
    <property type="match status" value="1"/>
</dbReference>
<proteinExistence type="inferred from homology"/>
<evidence type="ECO:0000256" key="1">
    <source>
        <dbReference type="ARBA" id="ARBA00001974"/>
    </source>
</evidence>
<keyword evidence="3" id="KW-0285">Flavoprotein</keyword>
<dbReference type="InterPro" id="IPR016169">
    <property type="entry name" value="FAD-bd_PCMH_sub2"/>
</dbReference>
<protein>
    <recommendedName>
        <fullName evidence="6">FAD-binding PCMH-type domain-containing protein</fullName>
    </recommendedName>
</protein>
<dbReference type="InterPro" id="IPR016171">
    <property type="entry name" value="Vanillyl_alc_oxidase_C-sub2"/>
</dbReference>
<dbReference type="AlphaFoldDB" id="A0A1Y1ZBI7"/>
<dbReference type="PANTHER" id="PTHR11748:SF116">
    <property type="entry name" value="D-LACTATE DEHYDROGENASE (CYTOCHROME) (AFU_ORTHOLOGUE AFUA_7G02560)"/>
    <property type="match status" value="1"/>
</dbReference>
<evidence type="ECO:0000256" key="4">
    <source>
        <dbReference type="ARBA" id="ARBA00022827"/>
    </source>
</evidence>
<dbReference type="OrthoDB" id="7786253at2759"/>
<accession>A0A1Y1ZBI7</accession>
<evidence type="ECO:0000259" key="6">
    <source>
        <dbReference type="PROSITE" id="PS51387"/>
    </source>
</evidence>
<dbReference type="EMBL" id="MCFA01000107">
    <property type="protein sequence ID" value="ORY07683.1"/>
    <property type="molecule type" value="Genomic_DNA"/>
</dbReference>
<dbReference type="GO" id="GO:0008720">
    <property type="term" value="F:D-lactate dehydrogenase (NAD+) activity"/>
    <property type="evidence" value="ECO:0007669"/>
    <property type="project" value="TreeGrafter"/>
</dbReference>
<comment type="cofactor">
    <cofactor evidence="1">
        <name>FAD</name>
        <dbReference type="ChEBI" id="CHEBI:57692"/>
    </cofactor>
</comment>
<organism evidence="7 8">
    <name type="scientific">Clohesyomyces aquaticus</name>
    <dbReference type="NCBI Taxonomy" id="1231657"/>
    <lineage>
        <taxon>Eukaryota</taxon>
        <taxon>Fungi</taxon>
        <taxon>Dikarya</taxon>
        <taxon>Ascomycota</taxon>
        <taxon>Pezizomycotina</taxon>
        <taxon>Dothideomycetes</taxon>
        <taxon>Pleosporomycetidae</taxon>
        <taxon>Pleosporales</taxon>
        <taxon>Lindgomycetaceae</taxon>
        <taxon>Clohesyomyces</taxon>
    </lineage>
</organism>
<dbReference type="FunFam" id="3.30.70.2740:FF:000001">
    <property type="entry name" value="D-lactate dehydrogenase mitochondrial"/>
    <property type="match status" value="1"/>
</dbReference>
<dbReference type="InterPro" id="IPR016164">
    <property type="entry name" value="FAD-linked_Oxase-like_C"/>
</dbReference>
<dbReference type="STRING" id="1231657.A0A1Y1ZBI7"/>
<dbReference type="GO" id="GO:0004458">
    <property type="term" value="F:D-lactate dehydrogenase (cytochrome) activity"/>
    <property type="evidence" value="ECO:0007669"/>
    <property type="project" value="TreeGrafter"/>
</dbReference>
<dbReference type="InterPro" id="IPR036318">
    <property type="entry name" value="FAD-bd_PCMH-like_sf"/>
</dbReference>
<evidence type="ECO:0000256" key="2">
    <source>
        <dbReference type="ARBA" id="ARBA00008000"/>
    </source>
</evidence>
<sequence length="491" mass="52909">MSSSKSKSTLALLDAPELTYNHSTANISELCTQIRGQARDIEYTSDPALCIPKSNTRHSPASSSQVPLVIFYPKSTADVSVIAKACHERYVAITSFGGGTSLGGALASTRGGVCVDFREMGRIVELHEEDLDIVVQPNVGWVELNEYLGPKGLFFPPDPAPGARIGGMIAMSCSGTNAYRYGTIKSWVASLTLVLADGTIVKTRNRPRKSSAGYDLTNLVIGSEGTLALVTEAVLKVTAVPKNLSVGIASFETLQMAVDVVSKILKSGHLLEAIELADQESVGAINHSKLTNTDFLELPTLFLKFAGSTATVEAQTQYVERLCQEHGVRSLEISSEKERIDVIWGARKCLGNALVTMKKKDSDLFLSTDAAVPTSKMARLIEESVRIVESSGRGWFCANVGHVGDGNVHTAIVCPREDKRDAEKLLSQIQRLALELDGTITGEHGVGLKLRDLLIEEVGDEGVDMIRKIKFALDSKGILNPDKVVRLGVEI</sequence>
<comment type="similarity">
    <text evidence="2">Belongs to the FAD-binding oxidoreductase/transferase type 4 family.</text>
</comment>
<evidence type="ECO:0000256" key="5">
    <source>
        <dbReference type="ARBA" id="ARBA00023002"/>
    </source>
</evidence>
<dbReference type="GO" id="GO:0071949">
    <property type="term" value="F:FAD binding"/>
    <property type="evidence" value="ECO:0007669"/>
    <property type="project" value="InterPro"/>
</dbReference>
<dbReference type="SUPFAM" id="SSF55103">
    <property type="entry name" value="FAD-linked oxidases, C-terminal domain"/>
    <property type="match status" value="1"/>
</dbReference>
<dbReference type="InterPro" id="IPR016166">
    <property type="entry name" value="FAD-bd_PCMH"/>
</dbReference>
<dbReference type="Gene3D" id="3.30.70.2740">
    <property type="match status" value="1"/>
</dbReference>
<dbReference type="Gene3D" id="3.30.465.10">
    <property type="match status" value="1"/>
</dbReference>
<comment type="caution">
    <text evidence="7">The sequence shown here is derived from an EMBL/GenBank/DDBJ whole genome shotgun (WGS) entry which is preliminary data.</text>
</comment>
<dbReference type="Pfam" id="PF01565">
    <property type="entry name" value="FAD_binding_4"/>
    <property type="match status" value="1"/>
</dbReference>
<evidence type="ECO:0000313" key="8">
    <source>
        <dbReference type="Proteomes" id="UP000193144"/>
    </source>
</evidence>
<dbReference type="GO" id="GO:1903457">
    <property type="term" value="P:lactate catabolic process"/>
    <property type="evidence" value="ECO:0007669"/>
    <property type="project" value="TreeGrafter"/>
</dbReference>
<gene>
    <name evidence="7" type="ORF">BCR34DRAFT_570521</name>
</gene>
<dbReference type="Gene3D" id="1.10.45.10">
    <property type="entry name" value="Vanillyl-alcohol Oxidase, Chain A, domain 4"/>
    <property type="match status" value="1"/>
</dbReference>
<keyword evidence="5" id="KW-0560">Oxidoreductase</keyword>
<reference evidence="7 8" key="1">
    <citation type="submission" date="2016-07" db="EMBL/GenBank/DDBJ databases">
        <title>Pervasive Adenine N6-methylation of Active Genes in Fungi.</title>
        <authorList>
            <consortium name="DOE Joint Genome Institute"/>
            <person name="Mondo S.J."/>
            <person name="Dannebaum R.O."/>
            <person name="Kuo R.C."/>
            <person name="Labutti K."/>
            <person name="Haridas S."/>
            <person name="Kuo A."/>
            <person name="Salamov A."/>
            <person name="Ahrendt S.R."/>
            <person name="Lipzen A."/>
            <person name="Sullivan W."/>
            <person name="Andreopoulos W.B."/>
            <person name="Clum A."/>
            <person name="Lindquist E."/>
            <person name="Daum C."/>
            <person name="Ramamoorthy G.K."/>
            <person name="Gryganskyi A."/>
            <person name="Culley D."/>
            <person name="Magnuson J.K."/>
            <person name="James T.Y."/>
            <person name="O'Malley M.A."/>
            <person name="Stajich J.E."/>
            <person name="Spatafora J.W."/>
            <person name="Visel A."/>
            <person name="Grigoriev I.V."/>
        </authorList>
    </citation>
    <scope>NUCLEOTIDE SEQUENCE [LARGE SCALE GENOMIC DNA]</scope>
    <source>
        <strain evidence="7 8">CBS 115471</strain>
    </source>
</reference>
<dbReference type="InterPro" id="IPR004113">
    <property type="entry name" value="FAD-bd_oxidored_4_C"/>
</dbReference>
<dbReference type="PANTHER" id="PTHR11748">
    <property type="entry name" value="D-LACTATE DEHYDROGENASE"/>
    <property type="match status" value="1"/>
</dbReference>
<dbReference type="SUPFAM" id="SSF56176">
    <property type="entry name" value="FAD-binding/transporter-associated domain-like"/>
    <property type="match status" value="1"/>
</dbReference>
<dbReference type="PROSITE" id="PS51387">
    <property type="entry name" value="FAD_PCMH"/>
    <property type="match status" value="1"/>
</dbReference>
<dbReference type="InterPro" id="IPR006094">
    <property type="entry name" value="Oxid_FAD_bind_N"/>
</dbReference>
<dbReference type="GO" id="GO:0005739">
    <property type="term" value="C:mitochondrion"/>
    <property type="evidence" value="ECO:0007669"/>
    <property type="project" value="TreeGrafter"/>
</dbReference>
<feature type="domain" description="FAD-binding PCMH-type" evidence="6">
    <location>
        <begin position="63"/>
        <end position="240"/>
    </location>
</feature>
<keyword evidence="4" id="KW-0274">FAD</keyword>
<evidence type="ECO:0000256" key="3">
    <source>
        <dbReference type="ARBA" id="ARBA00022630"/>
    </source>
</evidence>
<keyword evidence="8" id="KW-1185">Reference proteome</keyword>